<comment type="subcellular location">
    <subcellularLocation>
        <location evidence="8">Cytoplasm</location>
    </subcellularLocation>
</comment>
<feature type="active site" description="Proton donor" evidence="8">
    <location>
        <position position="34"/>
    </location>
</feature>
<evidence type="ECO:0000313" key="10">
    <source>
        <dbReference type="Proteomes" id="UP000178647"/>
    </source>
</evidence>
<keyword evidence="5 8" id="KW-0547">Nucleotide-binding</keyword>
<feature type="binding site" evidence="8">
    <location>
        <position position="173"/>
    </location>
    <ligand>
        <name>ATP</name>
        <dbReference type="ChEBI" id="CHEBI:30616"/>
    </ligand>
</feature>
<dbReference type="InterPro" id="IPR004821">
    <property type="entry name" value="Cyt_trans-like"/>
</dbReference>
<comment type="caution">
    <text evidence="9">The sequence shown here is derived from an EMBL/GenBank/DDBJ whole genome shotgun (WGS) entry which is preliminary data.</text>
</comment>
<evidence type="ECO:0000256" key="3">
    <source>
        <dbReference type="ARBA" id="ARBA00022598"/>
    </source>
</evidence>
<evidence type="ECO:0000256" key="8">
    <source>
        <dbReference type="HAMAP-Rule" id="MF_00158"/>
    </source>
</evidence>
<comment type="pathway">
    <text evidence="1 8">Cofactor biosynthesis; (R)-pantothenate biosynthesis; (R)-pantothenate from (R)-pantoate and beta-alanine: step 1/1.</text>
</comment>
<dbReference type="GO" id="GO:0005829">
    <property type="term" value="C:cytosol"/>
    <property type="evidence" value="ECO:0007669"/>
    <property type="project" value="TreeGrafter"/>
</dbReference>
<dbReference type="EMBL" id="MHMH01000023">
    <property type="protein sequence ID" value="OGZ23822.1"/>
    <property type="molecule type" value="Genomic_DNA"/>
</dbReference>
<dbReference type="Gene3D" id="3.30.1300.10">
    <property type="entry name" value="Pantoate-beta-alanine ligase, C-terminal domain"/>
    <property type="match status" value="1"/>
</dbReference>
<dbReference type="HAMAP" id="MF_00158">
    <property type="entry name" value="PanC"/>
    <property type="match status" value="1"/>
</dbReference>
<comment type="similarity">
    <text evidence="2 8">Belongs to the pantothenate synthetase family.</text>
</comment>
<reference evidence="9 10" key="1">
    <citation type="journal article" date="2016" name="Nat. Commun.">
        <title>Thousands of microbial genomes shed light on interconnected biogeochemical processes in an aquifer system.</title>
        <authorList>
            <person name="Anantharaman K."/>
            <person name="Brown C.T."/>
            <person name="Hug L.A."/>
            <person name="Sharon I."/>
            <person name="Castelle C.J."/>
            <person name="Probst A.J."/>
            <person name="Thomas B.C."/>
            <person name="Singh A."/>
            <person name="Wilkins M.J."/>
            <person name="Karaoz U."/>
            <person name="Brodie E.L."/>
            <person name="Williams K.H."/>
            <person name="Hubbard S.S."/>
            <person name="Banfield J.F."/>
        </authorList>
    </citation>
    <scope>NUCLEOTIDE SEQUENCE [LARGE SCALE GENOMIC DNA]</scope>
</reference>
<accession>A0A1G2EDX2</accession>
<dbReference type="STRING" id="1801672.A2896_00850"/>
<keyword evidence="6 8" id="KW-0067">ATP-binding</keyword>
<evidence type="ECO:0000256" key="6">
    <source>
        <dbReference type="ARBA" id="ARBA00022840"/>
    </source>
</evidence>
<evidence type="ECO:0000256" key="2">
    <source>
        <dbReference type="ARBA" id="ARBA00009256"/>
    </source>
</evidence>
<dbReference type="AlphaFoldDB" id="A0A1G2EDX2"/>
<evidence type="ECO:0000256" key="4">
    <source>
        <dbReference type="ARBA" id="ARBA00022655"/>
    </source>
</evidence>
<feature type="binding site" evidence="8">
    <location>
        <begin position="27"/>
        <end position="34"/>
    </location>
    <ligand>
        <name>ATP</name>
        <dbReference type="ChEBI" id="CHEBI:30616"/>
    </ligand>
</feature>
<sequence length="278" mass="31328">MRVIKTIIEARKIRWQLSGSVGFVPTMGYLHEGHLTLVRRAKKENSIVAVSIFVNPTQFGPSEDLKKYPRDLNRDLELLEREKTDIVFMPSEQEMYPSKFNSWVDVEKVTERLEGASRPGHFRGVATICTKLFNIIQPARAYFGQKDAQQVVVIKKMVADLNMDLEIVVVPTVRESDGLAMSSRNIYLNTEERKAAPILFKALSLARQLWQDGEQNADKICGEMTALIQKEPLASIDYISIADADTLEELKEVSHQPALVSSAVRIGRTKLIDNITLG</sequence>
<comment type="subunit">
    <text evidence="8">Homodimer.</text>
</comment>
<dbReference type="EC" id="6.3.2.1" evidence="8"/>
<dbReference type="UniPathway" id="UPA00028">
    <property type="reaction ID" value="UER00005"/>
</dbReference>
<keyword evidence="3 8" id="KW-0436">Ligase</keyword>
<dbReference type="CDD" id="cd00560">
    <property type="entry name" value="PanC"/>
    <property type="match status" value="1"/>
</dbReference>
<evidence type="ECO:0000256" key="7">
    <source>
        <dbReference type="ARBA" id="ARBA00048258"/>
    </source>
</evidence>
<keyword evidence="8" id="KW-0963">Cytoplasm</keyword>
<dbReference type="InterPro" id="IPR014729">
    <property type="entry name" value="Rossmann-like_a/b/a_fold"/>
</dbReference>
<dbReference type="NCBIfam" id="TIGR00125">
    <property type="entry name" value="cyt_tran_rel"/>
    <property type="match status" value="1"/>
</dbReference>
<feature type="binding site" evidence="8">
    <location>
        <begin position="181"/>
        <end position="184"/>
    </location>
    <ligand>
        <name>ATP</name>
        <dbReference type="ChEBI" id="CHEBI:30616"/>
    </ligand>
</feature>
<dbReference type="PANTHER" id="PTHR21299">
    <property type="entry name" value="CYTIDYLATE KINASE/PANTOATE-BETA-ALANINE LIGASE"/>
    <property type="match status" value="1"/>
</dbReference>
<dbReference type="Pfam" id="PF02569">
    <property type="entry name" value="Pantoate_ligase"/>
    <property type="match status" value="1"/>
</dbReference>
<dbReference type="Proteomes" id="UP000178647">
    <property type="component" value="Unassembled WGS sequence"/>
</dbReference>
<comment type="miscellaneous">
    <text evidence="8">The reaction proceeds by a bi uni uni bi ping pong mechanism.</text>
</comment>
<feature type="binding site" evidence="8">
    <location>
        <position position="58"/>
    </location>
    <ligand>
        <name>(R)-pantoate</name>
        <dbReference type="ChEBI" id="CHEBI:15980"/>
    </ligand>
</feature>
<comment type="function">
    <text evidence="8">Catalyzes the condensation of pantoate with beta-alanine in an ATP-dependent reaction via a pantoyl-adenylate intermediate.</text>
</comment>
<feature type="binding site" evidence="8">
    <location>
        <begin position="144"/>
        <end position="147"/>
    </location>
    <ligand>
        <name>ATP</name>
        <dbReference type="ChEBI" id="CHEBI:30616"/>
    </ligand>
</feature>
<dbReference type="Gene3D" id="3.40.50.620">
    <property type="entry name" value="HUPs"/>
    <property type="match status" value="1"/>
</dbReference>
<evidence type="ECO:0000256" key="1">
    <source>
        <dbReference type="ARBA" id="ARBA00004990"/>
    </source>
</evidence>
<dbReference type="InterPro" id="IPR003721">
    <property type="entry name" value="Pantoate_ligase"/>
</dbReference>
<evidence type="ECO:0000256" key="5">
    <source>
        <dbReference type="ARBA" id="ARBA00022741"/>
    </source>
</evidence>
<dbReference type="SUPFAM" id="SSF52374">
    <property type="entry name" value="Nucleotidylyl transferase"/>
    <property type="match status" value="1"/>
</dbReference>
<comment type="catalytic activity">
    <reaction evidence="7 8">
        <text>(R)-pantoate + beta-alanine + ATP = (R)-pantothenate + AMP + diphosphate + H(+)</text>
        <dbReference type="Rhea" id="RHEA:10912"/>
        <dbReference type="ChEBI" id="CHEBI:15378"/>
        <dbReference type="ChEBI" id="CHEBI:15980"/>
        <dbReference type="ChEBI" id="CHEBI:29032"/>
        <dbReference type="ChEBI" id="CHEBI:30616"/>
        <dbReference type="ChEBI" id="CHEBI:33019"/>
        <dbReference type="ChEBI" id="CHEBI:57966"/>
        <dbReference type="ChEBI" id="CHEBI:456215"/>
        <dbReference type="EC" id="6.3.2.1"/>
    </reaction>
</comment>
<name>A0A1G2EDX2_9BACT</name>
<proteinExistence type="inferred from homology"/>
<dbReference type="PANTHER" id="PTHR21299:SF1">
    <property type="entry name" value="PANTOATE--BETA-ALANINE LIGASE"/>
    <property type="match status" value="1"/>
</dbReference>
<feature type="binding site" evidence="8">
    <location>
        <position position="150"/>
    </location>
    <ligand>
        <name>(R)-pantoate</name>
        <dbReference type="ChEBI" id="CHEBI:15980"/>
    </ligand>
</feature>
<dbReference type="FunFam" id="3.40.50.620:FF:000013">
    <property type="entry name" value="Pantothenate synthetase"/>
    <property type="match status" value="1"/>
</dbReference>
<gene>
    <name evidence="8" type="primary">panC</name>
    <name evidence="9" type="ORF">A2896_00850</name>
</gene>
<dbReference type="NCBIfam" id="TIGR00018">
    <property type="entry name" value="panC"/>
    <property type="match status" value="1"/>
</dbReference>
<dbReference type="GO" id="GO:0004592">
    <property type="term" value="F:pantoate-beta-alanine ligase activity"/>
    <property type="evidence" value="ECO:0007669"/>
    <property type="project" value="UniProtKB-UniRule"/>
</dbReference>
<feature type="binding site" evidence="8">
    <location>
        <position position="58"/>
    </location>
    <ligand>
        <name>beta-alanine</name>
        <dbReference type="ChEBI" id="CHEBI:57966"/>
    </ligand>
</feature>
<dbReference type="GO" id="GO:0005524">
    <property type="term" value="F:ATP binding"/>
    <property type="evidence" value="ECO:0007669"/>
    <property type="project" value="UniProtKB-KW"/>
</dbReference>
<dbReference type="InterPro" id="IPR042176">
    <property type="entry name" value="Pantoate_ligase_C"/>
</dbReference>
<keyword evidence="4 8" id="KW-0566">Pantothenate biosynthesis</keyword>
<protein>
    <recommendedName>
        <fullName evidence="8">Pantothenate synthetase</fullName>
        <shortName evidence="8">PS</shortName>
        <ecNumber evidence="8">6.3.2.1</ecNumber>
    </recommendedName>
    <alternativeName>
        <fullName evidence="8">Pantoate--beta-alanine ligase</fullName>
    </alternativeName>
    <alternativeName>
        <fullName evidence="8">Pantoate-activating enzyme</fullName>
    </alternativeName>
</protein>
<evidence type="ECO:0000313" key="9">
    <source>
        <dbReference type="EMBL" id="OGZ23822.1"/>
    </source>
</evidence>
<dbReference type="GO" id="GO:0015940">
    <property type="term" value="P:pantothenate biosynthetic process"/>
    <property type="evidence" value="ECO:0007669"/>
    <property type="project" value="UniProtKB-UniRule"/>
</dbReference>
<organism evidence="9 10">
    <name type="scientific">Candidatus Nealsonbacteria bacterium RIFCSPLOWO2_01_FULL_43_32</name>
    <dbReference type="NCBI Taxonomy" id="1801672"/>
    <lineage>
        <taxon>Bacteria</taxon>
        <taxon>Candidatus Nealsoniibacteriota</taxon>
    </lineage>
</organism>